<proteinExistence type="predicted"/>
<evidence type="ECO:0000256" key="2">
    <source>
        <dbReference type="SAM" id="SignalP"/>
    </source>
</evidence>
<evidence type="ECO:0000313" key="3">
    <source>
        <dbReference type="EnsemblFungi" id="FOXG_13393P0"/>
    </source>
</evidence>
<evidence type="ECO:0000313" key="4">
    <source>
        <dbReference type="Proteomes" id="UP000002489"/>
    </source>
</evidence>
<sequence length="225" mass="23373">MAPRSLNALIATALAVAGVHAGPCKPSLASSSIISFSSAFSSAETQSTTETFSTIEVLTSTETQTTAGVLSSTETLSTADTETTEALSTTTALSTTEEQSTTDILSTTVFGSTTSAETTTAAATTTTEAGCTVACTHVIQKSGACMIGFQIAPWLIDESWHIGSPTVTDQAGCADACANDCRCKSFASYYTSCDLYSGTQSQINPPSFYLGPYFFDLADCYECDD</sequence>
<evidence type="ECO:0000256" key="1">
    <source>
        <dbReference type="SAM" id="MobiDB-lite"/>
    </source>
</evidence>
<feature type="region of interest" description="Disordered" evidence="1">
    <location>
        <begin position="66"/>
        <end position="94"/>
    </location>
</feature>
<dbReference type="VEuPathDB" id="FungiDB:FOXG_13393"/>
<feature type="chain" id="PRO_5010613800" evidence="2">
    <location>
        <begin position="22"/>
        <end position="225"/>
    </location>
</feature>
<dbReference type="EnsemblFungi" id="FOXG_13393T0">
    <property type="protein sequence ID" value="FOXG_13393P0"/>
    <property type="gene ID" value="FOXG_13393"/>
</dbReference>
<organism evidence="3 4">
    <name type="scientific">Fusarium oxysporum (strain Fo5176)</name>
    <name type="common">Fusarium vascular wilt</name>
    <dbReference type="NCBI Taxonomy" id="660025"/>
    <lineage>
        <taxon>Eukaryota</taxon>
        <taxon>Fungi</taxon>
        <taxon>Dikarya</taxon>
        <taxon>Ascomycota</taxon>
        <taxon>Pezizomycotina</taxon>
        <taxon>Sordariomycetes</taxon>
        <taxon>Hypocreomycetidae</taxon>
        <taxon>Hypocreales</taxon>
        <taxon>Nectriaceae</taxon>
        <taxon>Fusarium</taxon>
        <taxon>Fusarium oxysporum species complex</taxon>
    </lineage>
</organism>
<gene>
    <name evidence="3" type="primary">28954655</name>
</gene>
<dbReference type="Proteomes" id="UP000002489">
    <property type="component" value="Unassembled WGS sequence"/>
</dbReference>
<reference evidence="4" key="1">
    <citation type="journal article" date="2012" name="Mol. Plant Microbe Interact.">
        <title>A highly conserved effector in Fusarium oxysporum is required for full virulence on Arabidopsis.</title>
        <authorList>
            <person name="Thatcher L.F."/>
            <person name="Gardiner D.M."/>
            <person name="Kazan K."/>
            <person name="Manners J."/>
        </authorList>
    </citation>
    <scope>NUCLEOTIDE SEQUENCE [LARGE SCALE GENOMIC DNA]</scope>
    <source>
        <strain evidence="4">Fo5176</strain>
    </source>
</reference>
<protein>
    <submittedName>
        <fullName evidence="3">Uncharacterized protein</fullName>
    </submittedName>
</protein>
<feature type="signal peptide" evidence="2">
    <location>
        <begin position="1"/>
        <end position="21"/>
    </location>
</feature>
<keyword evidence="2" id="KW-0732">Signal</keyword>
<accession>A0A0D2YAR7</accession>
<dbReference type="AlphaFoldDB" id="A0A0D2YAR7"/>
<name>A0A0D2YAR7_FUSOF</name>
<reference evidence="3" key="2">
    <citation type="submission" date="2025-08" db="UniProtKB">
        <authorList>
            <consortium name="EnsemblFungi"/>
        </authorList>
    </citation>
    <scope>IDENTIFICATION</scope>
    <source>
        <strain evidence="3">4287 / CBS 123668 / FGSC 9935 / NRRL 34936</strain>
    </source>
</reference>
<feature type="compositionally biased region" description="Low complexity" evidence="1">
    <location>
        <begin position="70"/>
        <end position="94"/>
    </location>
</feature>